<protein>
    <submittedName>
        <fullName evidence="1">Uncharacterized protein</fullName>
    </submittedName>
</protein>
<name>M6D264_9LEPT</name>
<dbReference type="Proteomes" id="UP000011988">
    <property type="component" value="Unassembled WGS sequence"/>
</dbReference>
<dbReference type="AlphaFoldDB" id="M6D264"/>
<accession>M6D264</accession>
<gene>
    <name evidence="1" type="ORF">LEP1GSC194_4300</name>
</gene>
<organism evidence="1 2">
    <name type="scientific">Leptospira alstonii serovar Sichuan str. 79601</name>
    <dbReference type="NCBI Taxonomy" id="1218565"/>
    <lineage>
        <taxon>Bacteria</taxon>
        <taxon>Pseudomonadati</taxon>
        <taxon>Spirochaetota</taxon>
        <taxon>Spirochaetia</taxon>
        <taxon>Leptospirales</taxon>
        <taxon>Leptospiraceae</taxon>
        <taxon>Leptospira</taxon>
    </lineage>
</organism>
<dbReference type="PATRIC" id="fig|1218565.3.peg.923"/>
<comment type="caution">
    <text evidence="1">The sequence shown here is derived from an EMBL/GenBank/DDBJ whole genome shotgun (WGS) entry which is preliminary data.</text>
</comment>
<evidence type="ECO:0000313" key="1">
    <source>
        <dbReference type="EMBL" id="EMJ96786.1"/>
    </source>
</evidence>
<proteinExistence type="predicted"/>
<dbReference type="EMBL" id="ANIK01000016">
    <property type="protein sequence ID" value="EMJ96786.1"/>
    <property type="molecule type" value="Genomic_DNA"/>
</dbReference>
<evidence type="ECO:0000313" key="2">
    <source>
        <dbReference type="Proteomes" id="UP000011988"/>
    </source>
</evidence>
<sequence>MSIPKDLPTGKNYKAIVLERVGEGEETEVSSFDFYIPEKETLKSNSIIEPETPVTHTTGDVNLALLLQLRDQDRIAHENERQLWETKLESVRSLYEAEIKRLNESRVAEIDRINKDWEYKLEITKNNQVLLEAERTKLTKAIESRIKGELKNGNTSEGFDLTKALENPLVLSILGKTLGLEVPNIPTGNGGGIDVAQIMQLASGFINQTPAGGQKNSIMEILNRGK</sequence>
<reference evidence="1 2" key="1">
    <citation type="submission" date="2013-01" db="EMBL/GenBank/DDBJ databases">
        <authorList>
            <person name="Harkins D.M."/>
            <person name="Durkin A.S."/>
            <person name="Brinkac L.M."/>
            <person name="Haft D.H."/>
            <person name="Selengut J.D."/>
            <person name="Sanka R."/>
            <person name="DePew J."/>
            <person name="Purushe J."/>
            <person name="Galloway R.L."/>
            <person name="Vinetz J.M."/>
            <person name="Sutton G.G."/>
            <person name="Nierman W.C."/>
            <person name="Fouts D.E."/>
        </authorList>
    </citation>
    <scope>NUCLEOTIDE SEQUENCE [LARGE SCALE GENOMIC DNA]</scope>
    <source>
        <strain evidence="1 2">79601</strain>
    </source>
</reference>